<organism evidence="7 8">
    <name type="scientific">Corynebacterium matruchotii</name>
    <dbReference type="NCBI Taxonomy" id="43768"/>
    <lineage>
        <taxon>Bacteria</taxon>
        <taxon>Bacillati</taxon>
        <taxon>Actinomycetota</taxon>
        <taxon>Actinomycetes</taxon>
        <taxon>Mycobacteriales</taxon>
        <taxon>Corynebacteriaceae</taxon>
        <taxon>Corynebacterium</taxon>
    </lineage>
</organism>
<feature type="active site" description="Proton donor" evidence="5">
    <location>
        <position position="109"/>
    </location>
</feature>
<dbReference type="AlphaFoldDB" id="A0A8B4H771"/>
<keyword evidence="4" id="KW-0904">Protein phosphatase</keyword>
<dbReference type="Pfam" id="PF01451">
    <property type="entry name" value="LMWPc"/>
    <property type="match status" value="1"/>
</dbReference>
<evidence type="ECO:0000256" key="2">
    <source>
        <dbReference type="ARBA" id="ARBA00013064"/>
    </source>
</evidence>
<proteinExistence type="inferred from homology"/>
<keyword evidence="3 7" id="KW-0378">Hydrolase</keyword>
<comment type="caution">
    <text evidence="7">The sequence shown here is derived from an EMBL/GenBank/DDBJ whole genome shotgun (WGS) entry which is preliminary data.</text>
</comment>
<dbReference type="InterPro" id="IPR017867">
    <property type="entry name" value="Tyr_phospatase_low_mol_wt"/>
</dbReference>
<dbReference type="PANTHER" id="PTHR11717">
    <property type="entry name" value="LOW MOLECULAR WEIGHT PROTEIN TYROSINE PHOSPHATASE"/>
    <property type="match status" value="1"/>
</dbReference>
<dbReference type="InterPro" id="IPR036196">
    <property type="entry name" value="Ptyr_pPase_sf"/>
</dbReference>
<dbReference type="SMART" id="SM00226">
    <property type="entry name" value="LMWPc"/>
    <property type="match status" value="1"/>
</dbReference>
<evidence type="ECO:0000313" key="8">
    <source>
        <dbReference type="Proteomes" id="UP000249886"/>
    </source>
</evidence>
<dbReference type="InterPro" id="IPR050438">
    <property type="entry name" value="LMW_PTPase"/>
</dbReference>
<reference evidence="7 8" key="1">
    <citation type="submission" date="2018-06" db="EMBL/GenBank/DDBJ databases">
        <authorList>
            <consortium name="Pathogen Informatics"/>
            <person name="Doyle S."/>
        </authorList>
    </citation>
    <scope>NUCLEOTIDE SEQUENCE [LARGE SCALE GENOMIC DNA]</scope>
    <source>
        <strain evidence="7 8">NCTC10254</strain>
    </source>
</reference>
<evidence type="ECO:0000259" key="6">
    <source>
        <dbReference type="SMART" id="SM00226"/>
    </source>
</evidence>
<protein>
    <recommendedName>
        <fullName evidence="2">protein-tyrosine-phosphatase</fullName>
        <ecNumber evidence="2">3.1.3.48</ecNumber>
    </recommendedName>
</protein>
<dbReference type="Proteomes" id="UP000249886">
    <property type="component" value="Unassembled WGS sequence"/>
</dbReference>
<dbReference type="SUPFAM" id="SSF52788">
    <property type="entry name" value="Phosphotyrosine protein phosphatases I"/>
    <property type="match status" value="1"/>
</dbReference>
<dbReference type="PANTHER" id="PTHR11717:SF7">
    <property type="entry name" value="LOW MOLECULAR WEIGHT PHOSPHOTYROSINE PROTEIN PHOSPHATASE"/>
    <property type="match status" value="1"/>
</dbReference>
<dbReference type="GO" id="GO:0004725">
    <property type="term" value="F:protein tyrosine phosphatase activity"/>
    <property type="evidence" value="ECO:0007669"/>
    <property type="project" value="UniProtKB-EC"/>
</dbReference>
<dbReference type="Gene3D" id="3.40.50.2300">
    <property type="match status" value="1"/>
</dbReference>
<evidence type="ECO:0000256" key="3">
    <source>
        <dbReference type="ARBA" id="ARBA00022801"/>
    </source>
</evidence>
<evidence type="ECO:0000256" key="4">
    <source>
        <dbReference type="ARBA" id="ARBA00022912"/>
    </source>
</evidence>
<dbReference type="PRINTS" id="PR00719">
    <property type="entry name" value="LMWPTPASE"/>
</dbReference>
<comment type="similarity">
    <text evidence="1">Belongs to the low molecular weight phosphotyrosine protein phosphatase family.</text>
</comment>
<sequence>MGDVILNQAVAAAGLADSVTVDSCGTGGWHVGQGADRRALTELAKAGYDGSAHRAAQFDDSHAAADLIIAMDDRHVQWLTTIGVEPGRIRLLRSFDPASVAAGDLNVEDPYYGYASDFELARTQIEAAVPGILDWIRHELE</sequence>
<dbReference type="EC" id="3.1.3.48" evidence="2"/>
<evidence type="ECO:0000313" key="7">
    <source>
        <dbReference type="EMBL" id="SPW28288.1"/>
    </source>
</evidence>
<evidence type="ECO:0000256" key="1">
    <source>
        <dbReference type="ARBA" id="ARBA00011063"/>
    </source>
</evidence>
<gene>
    <name evidence="7" type="primary">ptpA</name>
    <name evidence="7" type="ORF">NCTC10254_01283</name>
</gene>
<feature type="domain" description="Phosphotyrosine protein phosphatase I" evidence="6">
    <location>
        <begin position="1"/>
        <end position="135"/>
    </location>
</feature>
<dbReference type="CDD" id="cd16343">
    <property type="entry name" value="LMWPTP"/>
    <property type="match status" value="1"/>
</dbReference>
<accession>A0A8B4H771</accession>
<dbReference type="InterPro" id="IPR023485">
    <property type="entry name" value="Ptyr_pPase"/>
</dbReference>
<dbReference type="EMBL" id="UARK01000006">
    <property type="protein sequence ID" value="SPW28288.1"/>
    <property type="molecule type" value="Genomic_DNA"/>
</dbReference>
<evidence type="ECO:0000256" key="5">
    <source>
        <dbReference type="PIRSR" id="PIRSR617867-1"/>
    </source>
</evidence>
<name>A0A8B4H771_9CORY</name>